<reference evidence="4" key="1">
    <citation type="submission" date="2017-04" db="EMBL/GenBank/DDBJ databases">
        <title>Function of individual gut microbiota members based on whole genome sequencing of pure cultures obtained from chicken caecum.</title>
        <authorList>
            <person name="Medvecky M."/>
            <person name="Cejkova D."/>
            <person name="Polansky O."/>
            <person name="Karasova D."/>
            <person name="Kubasova T."/>
            <person name="Cizek A."/>
            <person name="Rychlik I."/>
        </authorList>
    </citation>
    <scope>NUCLEOTIDE SEQUENCE [LARGE SCALE GENOMIC DNA]</scope>
    <source>
        <strain evidence="4">An90</strain>
    </source>
</reference>
<evidence type="ECO:0000256" key="1">
    <source>
        <dbReference type="SAM" id="MobiDB-lite"/>
    </source>
</evidence>
<accession>A0A1Y3QV34</accession>
<reference evidence="3" key="2">
    <citation type="journal article" date="2018" name="BMC Genomics">
        <title>Whole genome sequencing and function prediction of 133 gut anaerobes isolated from chicken caecum in pure cultures.</title>
        <authorList>
            <person name="Medvecky M."/>
            <person name="Cejkova D."/>
            <person name="Polansky O."/>
            <person name="Karasova D."/>
            <person name="Kubasova T."/>
            <person name="Cizek A."/>
            <person name="Rychlik I."/>
        </authorList>
    </citation>
    <scope>NUCLEOTIDE SEQUENCE</scope>
    <source>
        <strain evidence="3">An90</strain>
    </source>
</reference>
<name>A0A1Y3QV34_9BACT</name>
<comment type="caution">
    <text evidence="3">The sequence shown here is derived from an EMBL/GenBank/DDBJ whole genome shotgun (WGS) entry which is preliminary data.</text>
</comment>
<sequence>MTVAVAGRVDFSVSFSRSVATAFPPGVLQPAVWGAKPAGFGRVPPLSPEQHGGEEQQQEAV</sequence>
<dbReference type="Proteomes" id="UP000195772">
    <property type="component" value="Unassembled WGS sequence"/>
</dbReference>
<reference evidence="2 5" key="3">
    <citation type="journal article" date="2019" name="Nat. Med.">
        <title>A library of human gut bacterial isolates paired with longitudinal multiomics data enables mechanistic microbiome research.</title>
        <authorList>
            <person name="Poyet M."/>
            <person name="Groussin M."/>
            <person name="Gibbons S.M."/>
            <person name="Avila-Pacheco J."/>
            <person name="Jiang X."/>
            <person name="Kearney S.M."/>
            <person name="Perrotta A.R."/>
            <person name="Berdy B."/>
            <person name="Zhao S."/>
            <person name="Lieberman T.D."/>
            <person name="Swanson P.K."/>
            <person name="Smith M."/>
            <person name="Roesemann S."/>
            <person name="Alexander J.E."/>
            <person name="Rich S.A."/>
            <person name="Livny J."/>
            <person name="Vlamakis H."/>
            <person name="Clish C."/>
            <person name="Bullock K."/>
            <person name="Deik A."/>
            <person name="Scott J."/>
            <person name="Pierce K.A."/>
            <person name="Xavier R.J."/>
            <person name="Alm E.J."/>
        </authorList>
    </citation>
    <scope>NUCLEOTIDE SEQUENCE [LARGE SCALE GENOMIC DNA]</scope>
    <source>
        <strain evidence="2 5">BIOML-A204</strain>
    </source>
</reference>
<dbReference type="EMBL" id="NFHB01000004">
    <property type="protein sequence ID" value="OUN03524.1"/>
    <property type="molecule type" value="Genomic_DNA"/>
</dbReference>
<evidence type="ECO:0000313" key="4">
    <source>
        <dbReference type="Proteomes" id="UP000195772"/>
    </source>
</evidence>
<protein>
    <submittedName>
        <fullName evidence="3">Uncharacterized protein</fullName>
    </submittedName>
</protein>
<proteinExistence type="predicted"/>
<gene>
    <name evidence="3" type="ORF">B5G41_07500</name>
    <name evidence="2" type="ORF">F2S36_08405</name>
</gene>
<organism evidence="3 4">
    <name type="scientific">Alistipes onderdonkii</name>
    <dbReference type="NCBI Taxonomy" id="328813"/>
    <lineage>
        <taxon>Bacteria</taxon>
        <taxon>Pseudomonadati</taxon>
        <taxon>Bacteroidota</taxon>
        <taxon>Bacteroidia</taxon>
        <taxon>Bacteroidales</taxon>
        <taxon>Rikenellaceae</taxon>
        <taxon>Alistipes</taxon>
    </lineage>
</organism>
<dbReference type="AlphaFoldDB" id="A0A1Y3QV34"/>
<evidence type="ECO:0000313" key="3">
    <source>
        <dbReference type="EMBL" id="OUN03524.1"/>
    </source>
</evidence>
<evidence type="ECO:0000313" key="2">
    <source>
        <dbReference type="EMBL" id="KAA2561572.1"/>
    </source>
</evidence>
<dbReference type="Proteomes" id="UP000323119">
    <property type="component" value="Unassembled WGS sequence"/>
</dbReference>
<evidence type="ECO:0000313" key="5">
    <source>
        <dbReference type="Proteomes" id="UP000323119"/>
    </source>
</evidence>
<dbReference type="EMBL" id="VVUY01000006">
    <property type="protein sequence ID" value="KAA2561572.1"/>
    <property type="molecule type" value="Genomic_DNA"/>
</dbReference>
<dbReference type="RefSeq" id="WP_055203779.1">
    <property type="nucleotide sequence ID" value="NZ_DAWDVN010000008.1"/>
</dbReference>
<feature type="region of interest" description="Disordered" evidence="1">
    <location>
        <begin position="39"/>
        <end position="61"/>
    </location>
</feature>